<gene>
    <name evidence="1" type="ORF">PoB_003792700</name>
</gene>
<sequence>MPTLETAVHVSNNTCLKQSLSLARAHTKSATCRSVGKTIICVLQPGLTSVAPSDKGKGGVITRPRIILLTVAVLNHKASLVTQIIRWRTVTATSVRLVSYYKSRHLQCGPTLSVFH</sequence>
<accession>A0AAV4AVV7</accession>
<keyword evidence="2" id="KW-1185">Reference proteome</keyword>
<proteinExistence type="predicted"/>
<evidence type="ECO:0000313" key="2">
    <source>
        <dbReference type="Proteomes" id="UP000735302"/>
    </source>
</evidence>
<organism evidence="1 2">
    <name type="scientific">Plakobranchus ocellatus</name>
    <dbReference type="NCBI Taxonomy" id="259542"/>
    <lineage>
        <taxon>Eukaryota</taxon>
        <taxon>Metazoa</taxon>
        <taxon>Spiralia</taxon>
        <taxon>Lophotrochozoa</taxon>
        <taxon>Mollusca</taxon>
        <taxon>Gastropoda</taxon>
        <taxon>Heterobranchia</taxon>
        <taxon>Euthyneura</taxon>
        <taxon>Panpulmonata</taxon>
        <taxon>Sacoglossa</taxon>
        <taxon>Placobranchoidea</taxon>
        <taxon>Plakobranchidae</taxon>
        <taxon>Plakobranchus</taxon>
    </lineage>
</organism>
<reference evidence="1 2" key="1">
    <citation type="journal article" date="2021" name="Elife">
        <title>Chloroplast acquisition without the gene transfer in kleptoplastic sea slugs, Plakobranchus ocellatus.</title>
        <authorList>
            <person name="Maeda T."/>
            <person name="Takahashi S."/>
            <person name="Yoshida T."/>
            <person name="Shimamura S."/>
            <person name="Takaki Y."/>
            <person name="Nagai Y."/>
            <person name="Toyoda A."/>
            <person name="Suzuki Y."/>
            <person name="Arimoto A."/>
            <person name="Ishii H."/>
            <person name="Satoh N."/>
            <person name="Nishiyama T."/>
            <person name="Hasebe M."/>
            <person name="Maruyama T."/>
            <person name="Minagawa J."/>
            <person name="Obokata J."/>
            <person name="Shigenobu S."/>
        </authorList>
    </citation>
    <scope>NUCLEOTIDE SEQUENCE [LARGE SCALE GENOMIC DNA]</scope>
</reference>
<dbReference type="Proteomes" id="UP000735302">
    <property type="component" value="Unassembled WGS sequence"/>
</dbReference>
<protein>
    <submittedName>
        <fullName evidence="1">Uncharacterized protein</fullName>
    </submittedName>
</protein>
<name>A0AAV4AVV7_9GAST</name>
<comment type="caution">
    <text evidence="1">The sequence shown here is derived from an EMBL/GenBank/DDBJ whole genome shotgun (WGS) entry which is preliminary data.</text>
</comment>
<dbReference type="AlphaFoldDB" id="A0AAV4AVV7"/>
<dbReference type="EMBL" id="BLXT01004298">
    <property type="protein sequence ID" value="GFO11422.1"/>
    <property type="molecule type" value="Genomic_DNA"/>
</dbReference>
<evidence type="ECO:0000313" key="1">
    <source>
        <dbReference type="EMBL" id="GFO11422.1"/>
    </source>
</evidence>